<keyword evidence="4" id="KW-1185">Reference proteome</keyword>
<proteinExistence type="predicted"/>
<accession>A0ABX8WZF4</accession>
<sequence length="119" mass="13862">MSKKLFFTVIAGILAIILWSSVFSHPATSQQVEFRVYNLESNLRRLELRLNQIELSLRQNPQIPSSRISQNPVQPQIDQRNLSQSDRDKMFERLSTLVVELKQQVNDLEKRVIKLETGK</sequence>
<evidence type="ECO:0000313" key="4">
    <source>
        <dbReference type="Proteomes" id="UP000826540"/>
    </source>
</evidence>
<dbReference type="RefSeq" id="WP_220609779.1">
    <property type="nucleotide sequence ID" value="NZ_CP080598.1"/>
</dbReference>
<feature type="region of interest" description="Disordered" evidence="2">
    <location>
        <begin position="63"/>
        <end position="83"/>
    </location>
</feature>
<name>A0ABX8WZF4_9CYAN</name>
<dbReference type="Proteomes" id="UP000826540">
    <property type="component" value="Chromosome"/>
</dbReference>
<protein>
    <submittedName>
        <fullName evidence="3">Uncharacterized protein</fullName>
    </submittedName>
</protein>
<organism evidence="3 4">
    <name type="scientific">Sphaerospermopsis torques-reginae ITEP-024</name>
    <dbReference type="NCBI Taxonomy" id="984208"/>
    <lineage>
        <taxon>Bacteria</taxon>
        <taxon>Bacillati</taxon>
        <taxon>Cyanobacteriota</taxon>
        <taxon>Cyanophyceae</taxon>
        <taxon>Nostocales</taxon>
        <taxon>Aphanizomenonaceae</taxon>
        <taxon>Sphaerospermopsis</taxon>
        <taxon>Sphaerospermopsis torques-reginae</taxon>
    </lineage>
</organism>
<gene>
    <name evidence="3" type="ORF">K2F26_23955</name>
</gene>
<evidence type="ECO:0000256" key="2">
    <source>
        <dbReference type="SAM" id="MobiDB-lite"/>
    </source>
</evidence>
<reference evidence="3 4" key="1">
    <citation type="journal article" date="2022" name="J. Am. Chem. Soc.">
        <title>Biosynthesis of Guanitoxin Enables Global Environmental Detection in Freshwater Cyanobacteria.</title>
        <authorList>
            <person name="Lima S.T."/>
            <person name="Fallon T.R."/>
            <person name="Cordoza J.L."/>
            <person name="Chekan J.R."/>
            <person name="Delbaje E."/>
            <person name="Hopiavuori A.R."/>
            <person name="Alvarenga D.O."/>
            <person name="Wood S.M."/>
            <person name="Luhavaya H."/>
            <person name="Baumgartner J.T."/>
            <person name="Dorr F.A."/>
            <person name="Etchegaray A."/>
            <person name="Pinto E."/>
            <person name="McKinnie S.M.K."/>
            <person name="Fiore M.F."/>
            <person name="Moore B.S."/>
        </authorList>
    </citation>
    <scope>NUCLEOTIDE SEQUENCE [LARGE SCALE GENOMIC DNA]</scope>
    <source>
        <strain evidence="3 4">ITEP-024</strain>
    </source>
</reference>
<evidence type="ECO:0000256" key="1">
    <source>
        <dbReference type="SAM" id="Coils"/>
    </source>
</evidence>
<dbReference type="EMBL" id="CP080598">
    <property type="protein sequence ID" value="QYX31784.1"/>
    <property type="molecule type" value="Genomic_DNA"/>
</dbReference>
<feature type="coiled-coil region" evidence="1">
    <location>
        <begin position="91"/>
        <end position="118"/>
    </location>
</feature>
<evidence type="ECO:0000313" key="3">
    <source>
        <dbReference type="EMBL" id="QYX31784.1"/>
    </source>
</evidence>
<keyword evidence="1" id="KW-0175">Coiled coil</keyword>